<evidence type="ECO:0000313" key="3">
    <source>
        <dbReference type="EMBL" id="MFC7273604.1"/>
    </source>
</evidence>
<gene>
    <name evidence="3" type="ORF">ACFQS1_06425</name>
</gene>
<feature type="transmembrane region" description="Helical" evidence="2">
    <location>
        <begin position="83"/>
        <end position="107"/>
    </location>
</feature>
<feature type="region of interest" description="Disordered" evidence="1">
    <location>
        <begin position="1"/>
        <end position="22"/>
    </location>
</feature>
<evidence type="ECO:0008006" key="5">
    <source>
        <dbReference type="Google" id="ProtNLM"/>
    </source>
</evidence>
<keyword evidence="2" id="KW-1133">Transmembrane helix</keyword>
<dbReference type="RefSeq" id="WP_378965184.1">
    <property type="nucleotide sequence ID" value="NZ_JBHTBJ010000003.1"/>
</dbReference>
<keyword evidence="2" id="KW-0812">Transmembrane</keyword>
<evidence type="ECO:0000256" key="2">
    <source>
        <dbReference type="SAM" id="Phobius"/>
    </source>
</evidence>
<keyword evidence="4" id="KW-1185">Reference proteome</keyword>
<protein>
    <recommendedName>
        <fullName evidence="5">Interferon-induced transmembrane protein</fullName>
    </recommendedName>
</protein>
<reference evidence="4" key="1">
    <citation type="journal article" date="2019" name="Int. J. Syst. Evol. Microbiol.">
        <title>The Global Catalogue of Microorganisms (GCM) 10K type strain sequencing project: providing services to taxonomists for standard genome sequencing and annotation.</title>
        <authorList>
            <consortium name="The Broad Institute Genomics Platform"/>
            <consortium name="The Broad Institute Genome Sequencing Center for Infectious Disease"/>
            <person name="Wu L."/>
            <person name="Ma J."/>
        </authorList>
    </citation>
    <scope>NUCLEOTIDE SEQUENCE [LARGE SCALE GENOMIC DNA]</scope>
    <source>
        <strain evidence="4">XZYJT-10</strain>
    </source>
</reference>
<organism evidence="3 4">
    <name type="scientific">Paractinoplanes rhizophilus</name>
    <dbReference type="NCBI Taxonomy" id="1416877"/>
    <lineage>
        <taxon>Bacteria</taxon>
        <taxon>Bacillati</taxon>
        <taxon>Actinomycetota</taxon>
        <taxon>Actinomycetes</taxon>
        <taxon>Micromonosporales</taxon>
        <taxon>Micromonosporaceae</taxon>
        <taxon>Paractinoplanes</taxon>
    </lineage>
</organism>
<sequence>MVTVPAAADAPPARHPLDPDPAPSTKARAVFALGVAAFLTGAFVGGVIPATIALLLARQAARDAYASHGYLTGSAWIRRGRRLAWAGIVLALATLVVATIAGLLHLASAPSGPDFAPGTD</sequence>
<evidence type="ECO:0000256" key="1">
    <source>
        <dbReference type="SAM" id="MobiDB-lite"/>
    </source>
</evidence>
<keyword evidence="2" id="KW-0472">Membrane</keyword>
<dbReference type="EMBL" id="JBHTBJ010000003">
    <property type="protein sequence ID" value="MFC7273604.1"/>
    <property type="molecule type" value="Genomic_DNA"/>
</dbReference>
<proteinExistence type="predicted"/>
<accession>A0ABW2HL29</accession>
<comment type="caution">
    <text evidence="3">The sequence shown here is derived from an EMBL/GenBank/DDBJ whole genome shotgun (WGS) entry which is preliminary data.</text>
</comment>
<feature type="compositionally biased region" description="Low complexity" evidence="1">
    <location>
        <begin position="1"/>
        <end position="11"/>
    </location>
</feature>
<name>A0ABW2HL29_9ACTN</name>
<evidence type="ECO:0000313" key="4">
    <source>
        <dbReference type="Proteomes" id="UP001596548"/>
    </source>
</evidence>
<dbReference type="Proteomes" id="UP001596548">
    <property type="component" value="Unassembled WGS sequence"/>
</dbReference>
<feature type="transmembrane region" description="Helical" evidence="2">
    <location>
        <begin position="29"/>
        <end position="57"/>
    </location>
</feature>